<evidence type="ECO:0000256" key="1">
    <source>
        <dbReference type="SAM" id="Phobius"/>
    </source>
</evidence>
<dbReference type="Proteomes" id="UP000309992">
    <property type="component" value="Unassembled WGS sequence"/>
</dbReference>
<keyword evidence="3" id="KW-1185">Reference proteome</keyword>
<evidence type="ECO:0000313" key="2">
    <source>
        <dbReference type="EMBL" id="TKG61556.1"/>
    </source>
</evidence>
<keyword evidence="1" id="KW-0812">Transmembrane</keyword>
<gene>
    <name evidence="2" type="ORF">FCN18_33500</name>
</gene>
<proteinExistence type="predicted"/>
<evidence type="ECO:0008006" key="4">
    <source>
        <dbReference type="Google" id="ProtNLM"/>
    </source>
</evidence>
<keyword evidence="1" id="KW-0472">Membrane</keyword>
<name>A0ABY2RWQ3_9PSEU</name>
<protein>
    <recommendedName>
        <fullName evidence="4">FeoB-associated Cys-rich membrane protein</fullName>
    </recommendedName>
</protein>
<dbReference type="EMBL" id="SWMS01000030">
    <property type="protein sequence ID" value="TKG61556.1"/>
    <property type="molecule type" value="Genomic_DNA"/>
</dbReference>
<dbReference type="RefSeq" id="WP_137097032.1">
    <property type="nucleotide sequence ID" value="NZ_SWMS01000030.1"/>
</dbReference>
<organism evidence="2 3">
    <name type="scientific">Prauserella endophytica</name>
    <dbReference type="NCBI Taxonomy" id="1592324"/>
    <lineage>
        <taxon>Bacteria</taxon>
        <taxon>Bacillati</taxon>
        <taxon>Actinomycetota</taxon>
        <taxon>Actinomycetes</taxon>
        <taxon>Pseudonocardiales</taxon>
        <taxon>Pseudonocardiaceae</taxon>
        <taxon>Prauserella</taxon>
        <taxon>Prauserella coralliicola group</taxon>
    </lineage>
</organism>
<feature type="transmembrane region" description="Helical" evidence="1">
    <location>
        <begin position="6"/>
        <end position="27"/>
    </location>
</feature>
<sequence>MNVEAVLFIAALIVAYLFVCRIWPYAACKRCEGGKKRSPSEKYWRNCGRCEGRGRRIRAGRYLLGGTKDL</sequence>
<evidence type="ECO:0000313" key="3">
    <source>
        <dbReference type="Proteomes" id="UP000309992"/>
    </source>
</evidence>
<accession>A0ABY2RWQ3</accession>
<reference evidence="2 3" key="1">
    <citation type="journal article" date="2015" name="Antonie Van Leeuwenhoek">
        <title>Prauserella endophytica sp. nov., an endophytic actinobacterium isolated from Tamarix taklamakanensis.</title>
        <authorList>
            <person name="Liu J.M."/>
            <person name="Habden X."/>
            <person name="Guo L."/>
            <person name="Tuo L."/>
            <person name="Jiang Z.K."/>
            <person name="Liu S.W."/>
            <person name="Liu X.F."/>
            <person name="Chen L."/>
            <person name="Li R.F."/>
            <person name="Zhang Y.Q."/>
            <person name="Sun C.H."/>
        </authorList>
    </citation>
    <scope>NUCLEOTIDE SEQUENCE [LARGE SCALE GENOMIC DNA]</scope>
    <source>
        <strain evidence="2 3">CGMCC 4.7182</strain>
    </source>
</reference>
<keyword evidence="1" id="KW-1133">Transmembrane helix</keyword>
<comment type="caution">
    <text evidence="2">The sequence shown here is derived from an EMBL/GenBank/DDBJ whole genome shotgun (WGS) entry which is preliminary data.</text>
</comment>